<evidence type="ECO:0000313" key="2">
    <source>
        <dbReference type="EMBL" id="CAH1993037.1"/>
    </source>
</evidence>
<evidence type="ECO:0000313" key="3">
    <source>
        <dbReference type="Proteomes" id="UP001152888"/>
    </source>
</evidence>
<keyword evidence="1" id="KW-1133">Transmembrane helix</keyword>
<organism evidence="2 3">
    <name type="scientific">Acanthoscelides obtectus</name>
    <name type="common">Bean weevil</name>
    <name type="synonym">Bruchus obtectus</name>
    <dbReference type="NCBI Taxonomy" id="200917"/>
    <lineage>
        <taxon>Eukaryota</taxon>
        <taxon>Metazoa</taxon>
        <taxon>Ecdysozoa</taxon>
        <taxon>Arthropoda</taxon>
        <taxon>Hexapoda</taxon>
        <taxon>Insecta</taxon>
        <taxon>Pterygota</taxon>
        <taxon>Neoptera</taxon>
        <taxon>Endopterygota</taxon>
        <taxon>Coleoptera</taxon>
        <taxon>Polyphaga</taxon>
        <taxon>Cucujiformia</taxon>
        <taxon>Chrysomeloidea</taxon>
        <taxon>Chrysomelidae</taxon>
        <taxon>Bruchinae</taxon>
        <taxon>Bruchini</taxon>
        <taxon>Acanthoscelides</taxon>
    </lineage>
</organism>
<protein>
    <submittedName>
        <fullName evidence="2">Uncharacterized protein</fullName>
    </submittedName>
</protein>
<keyword evidence="1" id="KW-0812">Transmembrane</keyword>
<sequence length="50" mass="6090">MMFHFWSQLVNHSVCLHHFVILFLSICYLIIFKFLIFCSTWRRARIRASG</sequence>
<feature type="transmembrane region" description="Helical" evidence="1">
    <location>
        <begin position="20"/>
        <end position="41"/>
    </location>
</feature>
<keyword evidence="3" id="KW-1185">Reference proteome</keyword>
<proteinExistence type="predicted"/>
<evidence type="ECO:0000256" key="1">
    <source>
        <dbReference type="SAM" id="Phobius"/>
    </source>
</evidence>
<reference evidence="2" key="1">
    <citation type="submission" date="2022-03" db="EMBL/GenBank/DDBJ databases">
        <authorList>
            <person name="Sayadi A."/>
        </authorList>
    </citation>
    <scope>NUCLEOTIDE SEQUENCE</scope>
</reference>
<dbReference type="AlphaFoldDB" id="A0A9P0LIM5"/>
<dbReference type="EMBL" id="CAKOFQ010007163">
    <property type="protein sequence ID" value="CAH1993037.1"/>
    <property type="molecule type" value="Genomic_DNA"/>
</dbReference>
<comment type="caution">
    <text evidence="2">The sequence shown here is derived from an EMBL/GenBank/DDBJ whole genome shotgun (WGS) entry which is preliminary data.</text>
</comment>
<name>A0A9P0LIM5_ACAOB</name>
<gene>
    <name evidence="2" type="ORF">ACAOBT_LOCUS21240</name>
</gene>
<keyword evidence="1" id="KW-0472">Membrane</keyword>
<dbReference type="Proteomes" id="UP001152888">
    <property type="component" value="Unassembled WGS sequence"/>
</dbReference>
<accession>A0A9P0LIM5</accession>